<dbReference type="EMBL" id="JADDIV010000002">
    <property type="protein sequence ID" value="MBE7367181.1"/>
    <property type="molecule type" value="Genomic_DNA"/>
</dbReference>
<dbReference type="RefSeq" id="WP_193675807.1">
    <property type="nucleotide sequence ID" value="NZ_JADDIV010000002.1"/>
</dbReference>
<keyword evidence="1" id="KW-0677">Repeat</keyword>
<gene>
    <name evidence="4" type="ORF">IM787_06375</name>
</gene>
<dbReference type="PANTHER" id="PTHR44858:SF1">
    <property type="entry name" value="UDP-N-ACETYLGLUCOSAMINE--PEPTIDE N-ACETYLGLUCOSAMINYLTRANSFERASE SPINDLY-RELATED"/>
    <property type="match status" value="1"/>
</dbReference>
<sequence>MNTSPSPATRRLERLESYLRQDPANLSLLADACEAAIAAGQHERALGHIATAERLAPDRTPWVFRRAGVCIARRDLEQADALLRSLRSTGDHPAVSHDLAYVSFLRADYAAARELVQPWLAAGGELEPEQREALQILWLRASHRLHLLHEAWEWSQQEDAVGRLEPRAKGPASLVAIDSSHFEAALTWSEAALAVDPAQVEALAARAYVAMAQQQPALGAKLLEQALRSNPEDGRTWSALGYASLQMQNLPLAQSQLERAVQLVPEHVGTWHALGWARLLQQDIAGALEAFRSALERDRNFAETHGAMGLVLALAGDKAQADHHLEVAQRLDPTNVTGRYARAVVAGEARDISRLAELAERLLDRPGFFGRKLSDAIKPPPVRH</sequence>
<dbReference type="SUPFAM" id="SSF48452">
    <property type="entry name" value="TPR-like"/>
    <property type="match status" value="2"/>
</dbReference>
<evidence type="ECO:0008006" key="6">
    <source>
        <dbReference type="Google" id="ProtNLM"/>
    </source>
</evidence>
<evidence type="ECO:0000256" key="3">
    <source>
        <dbReference type="PROSITE-ProRule" id="PRU00339"/>
    </source>
</evidence>
<accession>A0ABR9S0Y1</accession>
<proteinExistence type="predicted"/>
<dbReference type="PANTHER" id="PTHR44858">
    <property type="entry name" value="TETRATRICOPEPTIDE REPEAT PROTEIN 6"/>
    <property type="match status" value="1"/>
</dbReference>
<feature type="repeat" description="TPR" evidence="3">
    <location>
        <begin position="234"/>
        <end position="267"/>
    </location>
</feature>
<dbReference type="InterPro" id="IPR050498">
    <property type="entry name" value="Ycf3"/>
</dbReference>
<evidence type="ECO:0000313" key="5">
    <source>
        <dbReference type="Proteomes" id="UP000806285"/>
    </source>
</evidence>
<dbReference type="SMART" id="SM00028">
    <property type="entry name" value="TPR"/>
    <property type="match status" value="4"/>
</dbReference>
<reference evidence="4 5" key="1">
    <citation type="submission" date="2020-10" db="EMBL/GenBank/DDBJ databases">
        <title>Ramlibacter sp. HM2 16S ribosomal RNA gene Genome sequencing and assembly.</title>
        <authorList>
            <person name="Kang M."/>
        </authorList>
    </citation>
    <scope>NUCLEOTIDE SEQUENCE [LARGE SCALE GENOMIC DNA]</scope>
    <source>
        <strain evidence="4 5">HM2</strain>
    </source>
</reference>
<protein>
    <recommendedName>
        <fullName evidence="6">Tetratricopeptide repeat protein</fullName>
    </recommendedName>
</protein>
<evidence type="ECO:0000256" key="1">
    <source>
        <dbReference type="ARBA" id="ARBA00022737"/>
    </source>
</evidence>
<dbReference type="Pfam" id="PF13432">
    <property type="entry name" value="TPR_16"/>
    <property type="match status" value="1"/>
</dbReference>
<organism evidence="4 5">
    <name type="scientific">Ramlibacter pallidus</name>
    <dbReference type="NCBI Taxonomy" id="2780087"/>
    <lineage>
        <taxon>Bacteria</taxon>
        <taxon>Pseudomonadati</taxon>
        <taxon>Pseudomonadota</taxon>
        <taxon>Betaproteobacteria</taxon>
        <taxon>Burkholderiales</taxon>
        <taxon>Comamonadaceae</taxon>
        <taxon>Ramlibacter</taxon>
    </lineage>
</organism>
<keyword evidence="2 3" id="KW-0802">TPR repeat</keyword>
<dbReference type="Proteomes" id="UP000806285">
    <property type="component" value="Unassembled WGS sequence"/>
</dbReference>
<evidence type="ECO:0000313" key="4">
    <source>
        <dbReference type="EMBL" id="MBE7367181.1"/>
    </source>
</evidence>
<dbReference type="InterPro" id="IPR019734">
    <property type="entry name" value="TPR_rpt"/>
</dbReference>
<keyword evidence="5" id="KW-1185">Reference proteome</keyword>
<evidence type="ECO:0000256" key="2">
    <source>
        <dbReference type="ARBA" id="ARBA00022803"/>
    </source>
</evidence>
<dbReference type="Gene3D" id="1.25.40.10">
    <property type="entry name" value="Tetratricopeptide repeat domain"/>
    <property type="match status" value="2"/>
</dbReference>
<dbReference type="PROSITE" id="PS50005">
    <property type="entry name" value="TPR"/>
    <property type="match status" value="1"/>
</dbReference>
<comment type="caution">
    <text evidence="4">The sequence shown here is derived from an EMBL/GenBank/DDBJ whole genome shotgun (WGS) entry which is preliminary data.</text>
</comment>
<name>A0ABR9S0Y1_9BURK</name>
<dbReference type="InterPro" id="IPR011990">
    <property type="entry name" value="TPR-like_helical_dom_sf"/>
</dbReference>